<accession>A0A371EAK2</accession>
<dbReference type="Proteomes" id="UP000257109">
    <property type="component" value="Unassembled WGS sequence"/>
</dbReference>
<evidence type="ECO:0000313" key="11">
    <source>
        <dbReference type="Proteomes" id="UP000257109"/>
    </source>
</evidence>
<dbReference type="AlphaFoldDB" id="A0A371EAK2"/>
<protein>
    <recommendedName>
        <fullName evidence="7">GAGA-binding transcriptional activator</fullName>
    </recommendedName>
</protein>
<dbReference type="PANTHER" id="PTHR31421">
    <property type="entry name" value="PROTEIN BASIC PENTACYSTEINE3"/>
    <property type="match status" value="1"/>
</dbReference>
<feature type="non-terminal residue" evidence="10">
    <location>
        <position position="1"/>
    </location>
</feature>
<keyword evidence="6 7" id="KW-0539">Nucleus</keyword>
<keyword evidence="11" id="KW-1185">Reference proteome</keyword>
<evidence type="ECO:0000256" key="5">
    <source>
        <dbReference type="ARBA" id="ARBA00023163"/>
    </source>
</evidence>
<proteinExistence type="inferred from homology"/>
<dbReference type="SMART" id="SM01226">
    <property type="entry name" value="GAGA_bind"/>
    <property type="match status" value="1"/>
</dbReference>
<feature type="non-terminal residue" evidence="10">
    <location>
        <position position="314"/>
    </location>
</feature>
<evidence type="ECO:0000256" key="3">
    <source>
        <dbReference type="ARBA" id="ARBA00023015"/>
    </source>
</evidence>
<name>A0A371EAK2_MUCPR</name>
<gene>
    <name evidence="10" type="primary">BPC1</name>
    <name evidence="10" type="ORF">CR513_58536</name>
</gene>
<evidence type="ECO:0000256" key="4">
    <source>
        <dbReference type="ARBA" id="ARBA00023125"/>
    </source>
</evidence>
<keyword evidence="4 7" id="KW-0238">DNA-binding</keyword>
<dbReference type="GO" id="GO:0043565">
    <property type="term" value="F:sequence-specific DNA binding"/>
    <property type="evidence" value="ECO:0007669"/>
    <property type="project" value="TreeGrafter"/>
</dbReference>
<dbReference type="OrthoDB" id="1903765at2759"/>
<keyword evidence="9" id="KW-0812">Transmembrane</keyword>
<dbReference type="GO" id="GO:0003700">
    <property type="term" value="F:DNA-binding transcription factor activity"/>
    <property type="evidence" value="ECO:0007669"/>
    <property type="project" value="UniProtKB-UniRule"/>
</dbReference>
<evidence type="ECO:0000256" key="7">
    <source>
        <dbReference type="RuleBase" id="RU367160"/>
    </source>
</evidence>
<keyword evidence="9" id="KW-0472">Membrane</keyword>
<dbReference type="GO" id="GO:0009723">
    <property type="term" value="P:response to ethylene"/>
    <property type="evidence" value="ECO:0007669"/>
    <property type="project" value="TreeGrafter"/>
</dbReference>
<feature type="compositionally biased region" description="Basic residues" evidence="8">
    <location>
        <begin position="165"/>
        <end position="188"/>
    </location>
</feature>
<dbReference type="PANTHER" id="PTHR31421:SF22">
    <property type="entry name" value="PROTEIN BASIC PENTACYSTEINE3"/>
    <property type="match status" value="1"/>
</dbReference>
<feature type="region of interest" description="Disordered" evidence="8">
    <location>
        <begin position="143"/>
        <end position="205"/>
    </location>
</feature>
<keyword evidence="3 7" id="KW-0805">Transcription regulation</keyword>
<keyword evidence="5 7" id="KW-0804">Transcription</keyword>
<organism evidence="10 11">
    <name type="scientific">Mucuna pruriens</name>
    <name type="common">Velvet bean</name>
    <name type="synonym">Dolichos pruriens</name>
    <dbReference type="NCBI Taxonomy" id="157652"/>
    <lineage>
        <taxon>Eukaryota</taxon>
        <taxon>Viridiplantae</taxon>
        <taxon>Streptophyta</taxon>
        <taxon>Embryophyta</taxon>
        <taxon>Tracheophyta</taxon>
        <taxon>Spermatophyta</taxon>
        <taxon>Magnoliopsida</taxon>
        <taxon>eudicotyledons</taxon>
        <taxon>Gunneridae</taxon>
        <taxon>Pentapetalae</taxon>
        <taxon>rosids</taxon>
        <taxon>fabids</taxon>
        <taxon>Fabales</taxon>
        <taxon>Fabaceae</taxon>
        <taxon>Papilionoideae</taxon>
        <taxon>50 kb inversion clade</taxon>
        <taxon>NPAAA clade</taxon>
        <taxon>indigoferoid/millettioid clade</taxon>
        <taxon>Phaseoleae</taxon>
        <taxon>Mucuna</taxon>
    </lineage>
</organism>
<evidence type="ECO:0000313" key="10">
    <source>
        <dbReference type="EMBL" id="RDX63072.1"/>
    </source>
</evidence>
<feature type="transmembrane region" description="Helical" evidence="9">
    <location>
        <begin position="12"/>
        <end position="31"/>
    </location>
</feature>
<evidence type="ECO:0000256" key="9">
    <source>
        <dbReference type="SAM" id="Phobius"/>
    </source>
</evidence>
<dbReference type="GO" id="GO:0005634">
    <property type="term" value="C:nucleus"/>
    <property type="evidence" value="ECO:0007669"/>
    <property type="project" value="UniProtKB-SubCell"/>
</dbReference>
<keyword evidence="9" id="KW-1133">Transmembrane helix</keyword>
<evidence type="ECO:0000256" key="6">
    <source>
        <dbReference type="ARBA" id="ARBA00023242"/>
    </source>
</evidence>
<sequence>MACRLLTPRTLTVYIHYIVFLQLFSSFGVVMDGDNGLNIRNWGYYEPATSFKSHLGLQLMSSMPEKPLIGGRNAAVLAGTNGAFHHRDIGMPQAATYPMEYMRDAWISSQRDKYMNMIPTNHNYGGIPETSSAHQIQMIQAPELPKEEKPVEEEAPVVEKANGGTRKKRQGPKVPKSPKAKKPKRGPRMPKDENAPSVQRARVPKKTTEIVINGIDMDISSIPIPVCSCTGATQQCYRWGSGGWQSACCTTGMSVYPLPMSTKRRGARIAGRKMSIGAFKKVLEKLAAEGYNFSNPIDLRTYWAKHGTNKFVTI</sequence>
<evidence type="ECO:0000256" key="8">
    <source>
        <dbReference type="SAM" id="MobiDB-lite"/>
    </source>
</evidence>
<comment type="function">
    <text evidence="7">Transcriptional regulator that specifically binds to GA-rich elements (GAGA-repeats) present in regulatory sequences of genes involved in developmental processes.</text>
</comment>
<dbReference type="STRING" id="157652.A0A371EAK2"/>
<comment type="caution">
    <text evidence="10">The sequence shown here is derived from an EMBL/GenBank/DDBJ whole genome shotgun (WGS) entry which is preliminary data.</text>
</comment>
<evidence type="ECO:0000256" key="1">
    <source>
        <dbReference type="ARBA" id="ARBA00004123"/>
    </source>
</evidence>
<dbReference type="Pfam" id="PF06217">
    <property type="entry name" value="GAGA_bind"/>
    <property type="match status" value="1"/>
</dbReference>
<reference evidence="10" key="1">
    <citation type="submission" date="2018-05" db="EMBL/GenBank/DDBJ databases">
        <title>Draft genome of Mucuna pruriens seed.</title>
        <authorList>
            <person name="Nnadi N.E."/>
            <person name="Vos R."/>
            <person name="Hasami M.H."/>
            <person name="Devisetty U.K."/>
            <person name="Aguiy J.C."/>
        </authorList>
    </citation>
    <scope>NUCLEOTIDE SEQUENCE [LARGE SCALE GENOMIC DNA]</scope>
    <source>
        <strain evidence="10">JCA_2017</strain>
    </source>
</reference>
<comment type="subcellular location">
    <subcellularLocation>
        <location evidence="1 7">Nucleus</location>
    </subcellularLocation>
</comment>
<comment type="similarity">
    <text evidence="2 7">Belongs to the BBR/BPC family.</text>
</comment>
<dbReference type="InterPro" id="IPR010409">
    <property type="entry name" value="GAGA-bd_tscrpt_act"/>
</dbReference>
<evidence type="ECO:0000256" key="2">
    <source>
        <dbReference type="ARBA" id="ARBA00007911"/>
    </source>
</evidence>
<dbReference type="EMBL" id="QJKJ01015100">
    <property type="protein sequence ID" value="RDX63072.1"/>
    <property type="molecule type" value="Genomic_DNA"/>
</dbReference>